<evidence type="ECO:0000256" key="13">
    <source>
        <dbReference type="SAM" id="MobiDB-lite"/>
    </source>
</evidence>
<name>A0ABT6NK89_9BACT</name>
<dbReference type="RefSeq" id="WP_284720049.1">
    <property type="nucleotide sequence ID" value="NZ_JARZHI010000003.1"/>
</dbReference>
<comment type="subcellular location">
    <subcellularLocation>
        <location evidence="2">Cell outer membrane</location>
        <topology evidence="2">Multi-pass membrane protein</topology>
    </subcellularLocation>
    <subcellularLocation>
        <location evidence="1">Membrane</location>
        <topology evidence="1">Single-pass membrane protein</topology>
    </subcellularLocation>
</comment>
<dbReference type="Pfam" id="PF03544">
    <property type="entry name" value="TonB_C"/>
    <property type="match status" value="1"/>
</dbReference>
<evidence type="ECO:0000256" key="8">
    <source>
        <dbReference type="ARBA" id="ARBA00023077"/>
    </source>
</evidence>
<proteinExistence type="inferred from homology"/>
<dbReference type="EMBL" id="JARZHI010000003">
    <property type="protein sequence ID" value="MDI1428726.1"/>
    <property type="molecule type" value="Genomic_DNA"/>
</dbReference>
<evidence type="ECO:0000256" key="9">
    <source>
        <dbReference type="ARBA" id="ARBA00023136"/>
    </source>
</evidence>
<keyword evidence="7" id="KW-1133">Transmembrane helix</keyword>
<evidence type="ECO:0000256" key="4">
    <source>
        <dbReference type="ARBA" id="ARBA00022452"/>
    </source>
</evidence>
<sequence>MTLGSSGKGQASIWARVARRCACRFVPLVLACAPGLASADELSSPRVKDAPEPAWPAARVDRSEAIVPLLVTVKADGTVGKVEAQASGDPELESAAIQAALRWTFEPATRGGRPIAAKIKVAVRFVGEEPRALSAPLATNVPAGVYVGPPRKNASTNAPISEPKKPALPAATSRPDERGEVVVLGPSRPPPPSAAGDHRVRVGQLVDVPRRSAEQLLTLAPGFLLQNHGGEGHPSAIFLRGFSAAEGQDLEMSVGGVPLNEPSNAHGHGYADTHFVIPELVEELRVVEGPFDPRQGDFAVAGSVEYTLGLAERGIVAQAGLGSFGAKRLLLLWGPGGAPRGTFVGFSVTDSDGFGRNRASTAARAMAQYEHRLGAGRRLVALVSAYTTRFDGAGVVRQDDFEARRLDCPKDHDSQFFCTYDPNQGGATARLDASLRFEHKGTREEHTHQVFTTIRKTRLRENFTGFVTDVRPSGEPQRGDGVEQMYDTTTFGARGSFTRTVDVWGHRQSLELGYFARHDRGDTLQRRLRRVGGVPYRVDFESGIAITNIAGYAAGKLRPASWLTLRGGIRLDTFGFAVEDRNKPDKDRSGPREPSDTIEAFGLTLGPRASVEINLAQGLAWMTSYGAGSRSSDAQALSDGESAPFARVDAFETGVVFERSEGRMLDVSARALAYFTRVDRDLVFDAARGRNVLVGTSNRFGASISGRLTSRAGIDTQGSLTYAEAYLPEAGAPWYALTSGKRLPYIPRWVARLDTSLRKDLRISGVHLRATGALGTTYVAPRPLPLEQFGHEIFTVDVAARLRYRFVEVGIEATNVLDRRNPAAEFNYASNFSLPDAPASRLAHPHFAAASPRQILGTIRFHLEAAKGEEEAGR</sequence>
<evidence type="ECO:0000256" key="3">
    <source>
        <dbReference type="ARBA" id="ARBA00022448"/>
    </source>
</evidence>
<evidence type="ECO:0000259" key="15">
    <source>
        <dbReference type="Pfam" id="PF00593"/>
    </source>
</evidence>
<organism evidence="18 19">
    <name type="scientific">Polyangium sorediatum</name>
    <dbReference type="NCBI Taxonomy" id="889274"/>
    <lineage>
        <taxon>Bacteria</taxon>
        <taxon>Pseudomonadati</taxon>
        <taxon>Myxococcota</taxon>
        <taxon>Polyangia</taxon>
        <taxon>Polyangiales</taxon>
        <taxon>Polyangiaceae</taxon>
        <taxon>Polyangium</taxon>
    </lineage>
</organism>
<feature type="domain" description="TonB-dependent receptor plug" evidence="17">
    <location>
        <begin position="204"/>
        <end position="302"/>
    </location>
</feature>
<dbReference type="InterPro" id="IPR036942">
    <property type="entry name" value="Beta-barrel_TonB_sf"/>
</dbReference>
<feature type="region of interest" description="Disordered" evidence="13">
    <location>
        <begin position="154"/>
        <end position="178"/>
    </location>
</feature>
<feature type="domain" description="TonB-dependent receptor-like beta-barrel" evidence="15">
    <location>
        <begin position="423"/>
        <end position="815"/>
    </location>
</feature>
<keyword evidence="3" id="KW-0813">Transport</keyword>
<keyword evidence="10 18" id="KW-0675">Receptor</keyword>
<dbReference type="Gene3D" id="2.40.170.20">
    <property type="entry name" value="TonB-dependent receptor, beta-barrel domain"/>
    <property type="match status" value="1"/>
</dbReference>
<evidence type="ECO:0000256" key="6">
    <source>
        <dbReference type="ARBA" id="ARBA00022729"/>
    </source>
</evidence>
<keyword evidence="19" id="KW-1185">Reference proteome</keyword>
<evidence type="ECO:0000256" key="11">
    <source>
        <dbReference type="ARBA" id="ARBA00023237"/>
    </source>
</evidence>
<keyword evidence="4" id="KW-1134">Transmembrane beta strand</keyword>
<evidence type="ECO:0000256" key="1">
    <source>
        <dbReference type="ARBA" id="ARBA00004167"/>
    </source>
</evidence>
<gene>
    <name evidence="18" type="ORF">QHF89_04450</name>
</gene>
<dbReference type="InterPro" id="IPR037066">
    <property type="entry name" value="Plug_dom_sf"/>
</dbReference>
<dbReference type="Gene3D" id="3.30.1150.10">
    <property type="match status" value="1"/>
</dbReference>
<evidence type="ECO:0000259" key="16">
    <source>
        <dbReference type="Pfam" id="PF03544"/>
    </source>
</evidence>
<reference evidence="18 19" key="1">
    <citation type="submission" date="2023-04" db="EMBL/GenBank/DDBJ databases">
        <title>The genome sequence of Polyangium sorediatum DSM14670.</title>
        <authorList>
            <person name="Zhang X."/>
        </authorList>
    </citation>
    <scope>NUCLEOTIDE SEQUENCE [LARGE SCALE GENOMIC DNA]</scope>
    <source>
        <strain evidence="18 19">DSM 14670</strain>
    </source>
</reference>
<dbReference type="Pfam" id="PF00593">
    <property type="entry name" value="TonB_dep_Rec_b-barrel"/>
    <property type="match status" value="1"/>
</dbReference>
<evidence type="ECO:0000256" key="14">
    <source>
        <dbReference type="SAM" id="SignalP"/>
    </source>
</evidence>
<evidence type="ECO:0000256" key="5">
    <source>
        <dbReference type="ARBA" id="ARBA00022692"/>
    </source>
</evidence>
<evidence type="ECO:0000313" key="18">
    <source>
        <dbReference type="EMBL" id="MDI1428726.1"/>
    </source>
</evidence>
<evidence type="ECO:0000256" key="2">
    <source>
        <dbReference type="ARBA" id="ARBA00004571"/>
    </source>
</evidence>
<dbReference type="PANTHER" id="PTHR30069:SF29">
    <property type="entry name" value="HEMOGLOBIN AND HEMOGLOBIN-HAPTOGLOBIN-BINDING PROTEIN 1-RELATED"/>
    <property type="match status" value="1"/>
</dbReference>
<feature type="signal peptide" evidence="14">
    <location>
        <begin position="1"/>
        <end position="39"/>
    </location>
</feature>
<dbReference type="InterPro" id="IPR037682">
    <property type="entry name" value="TonB_C"/>
</dbReference>
<keyword evidence="5" id="KW-0812">Transmembrane</keyword>
<feature type="domain" description="TonB C-terminal" evidence="16">
    <location>
        <begin position="57"/>
        <end position="125"/>
    </location>
</feature>
<evidence type="ECO:0000259" key="17">
    <source>
        <dbReference type="Pfam" id="PF07715"/>
    </source>
</evidence>
<evidence type="ECO:0000313" key="19">
    <source>
        <dbReference type="Proteomes" id="UP001160301"/>
    </source>
</evidence>
<protein>
    <submittedName>
        <fullName evidence="18">TonB-dependent receptor</fullName>
    </submittedName>
</protein>
<comment type="caution">
    <text evidence="18">The sequence shown here is derived from an EMBL/GenBank/DDBJ whole genome shotgun (WGS) entry which is preliminary data.</text>
</comment>
<dbReference type="InterPro" id="IPR039426">
    <property type="entry name" value="TonB-dep_rcpt-like"/>
</dbReference>
<dbReference type="PANTHER" id="PTHR30069">
    <property type="entry name" value="TONB-DEPENDENT OUTER MEMBRANE RECEPTOR"/>
    <property type="match status" value="1"/>
</dbReference>
<keyword evidence="11" id="KW-0998">Cell outer membrane</keyword>
<dbReference type="Pfam" id="PF07715">
    <property type="entry name" value="Plug"/>
    <property type="match status" value="1"/>
</dbReference>
<dbReference type="InterPro" id="IPR006260">
    <property type="entry name" value="TonB/TolA_C"/>
</dbReference>
<comment type="similarity">
    <text evidence="12">Belongs to the TonB-dependent receptor family.</text>
</comment>
<dbReference type="Proteomes" id="UP001160301">
    <property type="component" value="Unassembled WGS sequence"/>
</dbReference>
<dbReference type="SUPFAM" id="SSF74653">
    <property type="entry name" value="TolA/TonB C-terminal domain"/>
    <property type="match status" value="1"/>
</dbReference>
<dbReference type="NCBIfam" id="TIGR01352">
    <property type="entry name" value="tonB_Cterm"/>
    <property type="match status" value="1"/>
</dbReference>
<dbReference type="InterPro" id="IPR000531">
    <property type="entry name" value="Beta-barrel_TonB"/>
</dbReference>
<dbReference type="Gene3D" id="2.170.130.10">
    <property type="entry name" value="TonB-dependent receptor, plug domain"/>
    <property type="match status" value="1"/>
</dbReference>
<dbReference type="InterPro" id="IPR012910">
    <property type="entry name" value="Plug_dom"/>
</dbReference>
<evidence type="ECO:0000256" key="10">
    <source>
        <dbReference type="ARBA" id="ARBA00023170"/>
    </source>
</evidence>
<accession>A0ABT6NK89</accession>
<keyword evidence="8 12" id="KW-0798">TonB box</keyword>
<dbReference type="SUPFAM" id="SSF56935">
    <property type="entry name" value="Porins"/>
    <property type="match status" value="1"/>
</dbReference>
<feature type="chain" id="PRO_5045448105" evidence="14">
    <location>
        <begin position="40"/>
        <end position="874"/>
    </location>
</feature>
<keyword evidence="9 12" id="KW-0472">Membrane</keyword>
<evidence type="ECO:0000256" key="12">
    <source>
        <dbReference type="RuleBase" id="RU003357"/>
    </source>
</evidence>
<keyword evidence="6 14" id="KW-0732">Signal</keyword>
<evidence type="ECO:0000256" key="7">
    <source>
        <dbReference type="ARBA" id="ARBA00022989"/>
    </source>
</evidence>